<proteinExistence type="predicted"/>
<reference evidence="4" key="1">
    <citation type="submission" date="2015-06" db="EMBL/GenBank/DDBJ databases">
        <authorList>
            <person name="Urmite Genomes"/>
        </authorList>
    </citation>
    <scope>NUCLEOTIDE SEQUENCE [LARGE SCALE GENOMIC DNA]</scope>
    <source>
        <strain evidence="4">CSUR P1867</strain>
    </source>
</reference>
<gene>
    <name evidence="3" type="ORF">BN1804_03626</name>
</gene>
<evidence type="ECO:0000256" key="2">
    <source>
        <dbReference type="SAM" id="Phobius"/>
    </source>
</evidence>
<keyword evidence="2" id="KW-0812">Transmembrane</keyword>
<evidence type="ECO:0000256" key="1">
    <source>
        <dbReference type="SAM" id="Coils"/>
    </source>
</evidence>
<evidence type="ECO:0000313" key="4">
    <source>
        <dbReference type="Proteomes" id="UP000183920"/>
    </source>
</evidence>
<feature type="transmembrane region" description="Helical" evidence="2">
    <location>
        <begin position="124"/>
        <end position="146"/>
    </location>
</feature>
<dbReference type="AlphaFoldDB" id="A0A0G4QI61"/>
<organism evidence="3 4">
    <name type="scientific">Proteus penneri</name>
    <dbReference type="NCBI Taxonomy" id="102862"/>
    <lineage>
        <taxon>Bacteria</taxon>
        <taxon>Pseudomonadati</taxon>
        <taxon>Pseudomonadota</taxon>
        <taxon>Gammaproteobacteria</taxon>
        <taxon>Enterobacterales</taxon>
        <taxon>Morganellaceae</taxon>
        <taxon>Proteus</taxon>
    </lineage>
</organism>
<protein>
    <submittedName>
        <fullName evidence="3">Uncharacterized protein</fullName>
    </submittedName>
</protein>
<keyword evidence="2" id="KW-1133">Transmembrane helix</keyword>
<dbReference type="Proteomes" id="UP000183920">
    <property type="component" value="Unassembled WGS sequence"/>
</dbReference>
<keyword evidence="2" id="KW-0472">Membrane</keyword>
<name>A0A0G4QI61_9GAMM</name>
<dbReference type="EMBL" id="CVRY01000011">
    <property type="protein sequence ID" value="CRL65692.1"/>
    <property type="molecule type" value="Genomic_DNA"/>
</dbReference>
<evidence type="ECO:0000313" key="3">
    <source>
        <dbReference type="EMBL" id="CRL65692.1"/>
    </source>
</evidence>
<sequence>MTESKKTTTVSFRIEDDLKEKLLSIAEQENKTITNKARELLTESLNLSPQKTLIENLRQDISHIDQELQASLSKWNREVSRQLSTFNASQRLMNDFSDGYQRLRQELEAETTRHQKTQQKMTRWTIVFFLTVLLSNALIITLLLFFR</sequence>
<dbReference type="RefSeq" id="WP_072065239.1">
    <property type="nucleotide sequence ID" value="NZ_CVRY01000011.1"/>
</dbReference>
<feature type="coiled-coil region" evidence="1">
    <location>
        <begin position="23"/>
        <end position="74"/>
    </location>
</feature>
<keyword evidence="1" id="KW-0175">Coiled coil</keyword>
<accession>A0A0G4QI61</accession>